<proteinExistence type="predicted"/>
<evidence type="ECO:0000313" key="1">
    <source>
        <dbReference type="EMBL" id="TMJ08249.1"/>
    </source>
</evidence>
<dbReference type="AlphaFoldDB" id="A0A537LJR8"/>
<dbReference type="Gene3D" id="1.25.10.10">
    <property type="entry name" value="Leucine-rich Repeat Variant"/>
    <property type="match status" value="1"/>
</dbReference>
<protein>
    <recommendedName>
        <fullName evidence="3">HEAT repeat domain-containing protein</fullName>
    </recommendedName>
</protein>
<evidence type="ECO:0000313" key="2">
    <source>
        <dbReference type="Proteomes" id="UP000315217"/>
    </source>
</evidence>
<accession>A0A537LJR8</accession>
<name>A0A537LJR8_9BACT</name>
<dbReference type="Proteomes" id="UP000315217">
    <property type="component" value="Unassembled WGS sequence"/>
</dbReference>
<reference evidence="1 2" key="1">
    <citation type="journal article" date="2019" name="Nat. Microbiol.">
        <title>Mediterranean grassland soil C-N compound turnover is dependent on rainfall and depth, and is mediated by genomically divergent microorganisms.</title>
        <authorList>
            <person name="Diamond S."/>
            <person name="Andeer P.F."/>
            <person name="Li Z."/>
            <person name="Crits-Christoph A."/>
            <person name="Burstein D."/>
            <person name="Anantharaman K."/>
            <person name="Lane K.R."/>
            <person name="Thomas B.C."/>
            <person name="Pan C."/>
            <person name="Northen T.R."/>
            <person name="Banfield J.F."/>
        </authorList>
    </citation>
    <scope>NUCLEOTIDE SEQUENCE [LARGE SCALE GENOMIC DNA]</scope>
    <source>
        <strain evidence="1">NP_1</strain>
    </source>
</reference>
<organism evidence="1 2">
    <name type="scientific">Candidatus Segetimicrobium genomatis</name>
    <dbReference type="NCBI Taxonomy" id="2569760"/>
    <lineage>
        <taxon>Bacteria</taxon>
        <taxon>Bacillati</taxon>
        <taxon>Candidatus Sysuimicrobiota</taxon>
        <taxon>Candidatus Sysuimicrobiia</taxon>
        <taxon>Candidatus Sysuimicrobiales</taxon>
        <taxon>Candidatus Segetimicrobiaceae</taxon>
        <taxon>Candidatus Segetimicrobium</taxon>
    </lineage>
</organism>
<dbReference type="InterPro" id="IPR011989">
    <property type="entry name" value="ARM-like"/>
</dbReference>
<dbReference type="InterPro" id="IPR016024">
    <property type="entry name" value="ARM-type_fold"/>
</dbReference>
<dbReference type="Pfam" id="PF13646">
    <property type="entry name" value="HEAT_2"/>
    <property type="match status" value="1"/>
</dbReference>
<gene>
    <name evidence="1" type="ORF">E6G98_12470</name>
</gene>
<sequence length="684" mass="74297">MAIGGRAQSAANVTRRLNAAVKSRRLYGAGHPLRAQTITVFLSTVGPFHERYGTFVLETHRDGLILEGRPFEGGDSIDSLALQLYSLGVWQLLMLPGLTEPEMNQLLDIVTMEPEAILRDGGVRGLLVKYGIEHVRVLELRPGEEDPANVTLETYHRLLSGSLTAQERAALVGALRAGPEQAAGVLSIIIERTKQAFADASSPGLGTRVYGALAALDRVIVDAPAADSQGLLKNLADAVTRVDDPQRIMIHRTLLQRAAQDLSARALLTAMTSEQIARMVIPCLEEGESPPQLSQVVSGLPFDPQKARNVLTLVSQQAGRAFDLPPAAEELRLPPWVKNIPQDLTDFVISEEAVALSEHEVQALKAEAVVDETALSYEHALMLLNLVLADDDPQELADTLTALAADIGTLLGRGTFDLLGKIFQHLEQAARTDDRKAESIRNTLRKILVDLANVMTPRDVGSWPEDHPLVISLRRAGHTAGMDLAQALSVERDTARRATLAALLARIGEGALDAILPLLSHRNPELARAILPALVQMRSASAMTALRTLVRHPDARLRKEAVVALGPAPGTDAQLTLLAFVFDRDPQVVESCVRHLRVETARAATMQLIAALSARTLAAHPFLRIRIIELLVQAKATDALPVLQHLASPFKLRRRDREVARYARSAIRMLEQAAAAPAKRYSSP</sequence>
<evidence type="ECO:0008006" key="3">
    <source>
        <dbReference type="Google" id="ProtNLM"/>
    </source>
</evidence>
<comment type="caution">
    <text evidence="1">The sequence shown here is derived from an EMBL/GenBank/DDBJ whole genome shotgun (WGS) entry which is preliminary data.</text>
</comment>
<dbReference type="SUPFAM" id="SSF48371">
    <property type="entry name" value="ARM repeat"/>
    <property type="match status" value="2"/>
</dbReference>
<dbReference type="EMBL" id="VBAI01000206">
    <property type="protein sequence ID" value="TMJ08249.1"/>
    <property type="molecule type" value="Genomic_DNA"/>
</dbReference>